<name>A0A419QDF7_CLOSI</name>
<dbReference type="InParanoid" id="A0A419QDF7"/>
<dbReference type="AlphaFoldDB" id="A0A419QDF7"/>
<organism evidence="1 2">
    <name type="scientific">Clonorchis sinensis</name>
    <name type="common">Chinese liver fluke</name>
    <dbReference type="NCBI Taxonomy" id="79923"/>
    <lineage>
        <taxon>Eukaryota</taxon>
        <taxon>Metazoa</taxon>
        <taxon>Spiralia</taxon>
        <taxon>Lophotrochozoa</taxon>
        <taxon>Platyhelminthes</taxon>
        <taxon>Trematoda</taxon>
        <taxon>Digenea</taxon>
        <taxon>Opisthorchiida</taxon>
        <taxon>Opisthorchiata</taxon>
        <taxon>Opisthorchiidae</taxon>
        <taxon>Clonorchis</taxon>
    </lineage>
</organism>
<comment type="caution">
    <text evidence="1">The sequence shown here is derived from an EMBL/GenBank/DDBJ whole genome shotgun (WGS) entry which is preliminary data.</text>
</comment>
<accession>A0A419QDF7</accession>
<evidence type="ECO:0000313" key="1">
    <source>
        <dbReference type="EMBL" id="KAG5454762.1"/>
    </source>
</evidence>
<dbReference type="EMBL" id="NIRI02000005">
    <property type="protein sequence ID" value="KAG5454762.1"/>
    <property type="molecule type" value="Genomic_DNA"/>
</dbReference>
<reference evidence="1 2" key="2">
    <citation type="journal article" date="2021" name="Genomics">
        <title>High-quality reference genome for Clonorchis sinensis.</title>
        <authorList>
            <person name="Young N.D."/>
            <person name="Stroehlein A.J."/>
            <person name="Kinkar L."/>
            <person name="Wang T."/>
            <person name="Sohn W.M."/>
            <person name="Chang B.C.H."/>
            <person name="Kaur P."/>
            <person name="Weisz D."/>
            <person name="Dudchenko O."/>
            <person name="Aiden E.L."/>
            <person name="Korhonen P.K."/>
            <person name="Gasser R.B."/>
        </authorList>
    </citation>
    <scope>NUCLEOTIDE SEQUENCE [LARGE SCALE GENOMIC DNA]</scope>
    <source>
        <strain evidence="1">Cs-k2</strain>
    </source>
</reference>
<sequence length="129" mass="14412">MRSTGTNDHLVDHVLISMLMRCEEIRSHFCSNKPQPVLSADGCSMCLVSPKYIVPQKQSLLTHFAEMLMTRAKLESSVSPIWCGLTEIITPEQEDDRSNESGVNMNNCLSPCPNSLLLWKSSVSLQMVL</sequence>
<dbReference type="Proteomes" id="UP000286415">
    <property type="component" value="Unassembled WGS sequence"/>
</dbReference>
<proteinExistence type="predicted"/>
<gene>
    <name evidence="1" type="ORF">CSKR_104367</name>
</gene>
<keyword evidence="2" id="KW-1185">Reference proteome</keyword>
<protein>
    <submittedName>
        <fullName evidence="1">Uncharacterized protein</fullName>
    </submittedName>
</protein>
<reference evidence="1 2" key="1">
    <citation type="journal article" date="2018" name="Biotechnol. Adv.">
        <title>Improved genomic resources and new bioinformatic workflow for the carcinogenic parasite Clonorchis sinensis: Biotechnological implications.</title>
        <authorList>
            <person name="Wang D."/>
            <person name="Korhonen P.K."/>
            <person name="Gasser R.B."/>
            <person name="Young N.D."/>
        </authorList>
    </citation>
    <scope>NUCLEOTIDE SEQUENCE [LARGE SCALE GENOMIC DNA]</scope>
    <source>
        <strain evidence="1">Cs-k2</strain>
    </source>
</reference>
<evidence type="ECO:0000313" key="2">
    <source>
        <dbReference type="Proteomes" id="UP000286415"/>
    </source>
</evidence>